<dbReference type="SUPFAM" id="SSF49879">
    <property type="entry name" value="SMAD/FHA domain"/>
    <property type="match status" value="1"/>
</dbReference>
<dbReference type="InterPro" id="IPR008984">
    <property type="entry name" value="SMAD_FHA_dom_sf"/>
</dbReference>
<sequence length="970" mass="110731">MVVCRMTLEIKKRKRVRVEPRIKWWKLKKEDYKVEFREEREKDAGSRCIISMNSNITTIYDPRNAEHKKTFVFDYAYWSHSGFSRNEDGLFVPSEQSSRYADQTKVYNDLGKGMLDNALQGYNATLLAYGQTGSGKSYSMIGYRDNKGIIPNVCQELFKAIKENQDDNRQYQVIDLLSKSKSFVSLKVREDQHRGFYVEGLKSVPCKSHGQMERLMEQGIRTRTTASTNINASSSRSHMNITIRIKQIFSRENTTKQSNINLVDLAGSERQRSSGSEGDRLKEGTSVNLSLTTLGNIATLSPADICFEESLSTLRYAERTKKIQNKAVINESPTERLIKELKADNAKLLQKLARMGHEGRKAENETREWDIGLADRHPNAITVKGLGILDKHATFTNADRRVTLKPDAEARVIVNGGLIYNKIELRHLDRIILGSNSTFLYISFPCDRSDDDWSRYDYDFFQSEVARAEGFDLEKLAPPCCVPLRFSVQTTGESIGEGLKITTLLRRQVDEYLKCGTLQGKGQVCCSFLAAPTIVKSSQIHLCKAMEFKLEVKNLAMSDSKGHDLEKEIIIKVTQKLSQQVWVWSKAKFINRKFLIEDLYQKHLEGADVNVDREKDPFWDPVVCIHLGRAHIWLQSLAFCIQLEEQVDVLNSEGAEEAILQVSLIPCTAAGQPLEEDDIIIEPTTMLGRRFDFQVHVIQCCGVKWLKENRERGIQIGYHMYDLPDAIYTTPVWHDLNPVLQHKTQFSTLSMSQDFLNYLQTNALLVDLWGLQEGCTPMASDQKTLAFTGDDSVIIDKTDLSGDTETQALQRPELHSKITKLEEELRLQRNINEILRKENAALKDYLRSIDSKKSANPNMDSANHSQCATQLPSTPKEATRKSNVRTSYDAEFAKALKIFYQSMNRVRGQLHSLLHHRLNEEDDGFQNLQRYSEEHRKKMKEFGDQLDACLNKLKQDVAAIVKKKREESGV</sequence>
<feature type="domain" description="Kinesin motor" evidence="7">
    <location>
        <begin position="15"/>
        <end position="297"/>
    </location>
</feature>
<keyword evidence="3" id="KW-0175">Coiled coil</keyword>
<gene>
    <name evidence="8" type="primary">Kif28p</name>
    <name evidence="8" type="ORF">GTO96_0015432</name>
</gene>
<dbReference type="GO" id="GO:0007018">
    <property type="term" value="P:microtubule-based movement"/>
    <property type="evidence" value="ECO:0007669"/>
    <property type="project" value="InterPro"/>
</dbReference>
<keyword evidence="2 5" id="KW-0067">ATP-binding</keyword>
<evidence type="ECO:0000256" key="5">
    <source>
        <dbReference type="PROSITE-ProRule" id="PRU00283"/>
    </source>
</evidence>
<dbReference type="PROSITE" id="PS50067">
    <property type="entry name" value="KINESIN_MOTOR_2"/>
    <property type="match status" value="1"/>
</dbReference>
<reference evidence="8 9" key="1">
    <citation type="journal article" date="2021" name="Cell">
        <title>Tracing the genetic footprints of vertebrate landing in non-teleost ray-finned fishes.</title>
        <authorList>
            <person name="Bi X."/>
            <person name="Wang K."/>
            <person name="Yang L."/>
            <person name="Pan H."/>
            <person name="Jiang H."/>
            <person name="Wei Q."/>
            <person name="Fang M."/>
            <person name="Yu H."/>
            <person name="Zhu C."/>
            <person name="Cai Y."/>
            <person name="He Y."/>
            <person name="Gan X."/>
            <person name="Zeng H."/>
            <person name="Yu D."/>
            <person name="Zhu Y."/>
            <person name="Jiang H."/>
            <person name="Qiu Q."/>
            <person name="Yang H."/>
            <person name="Zhang Y.E."/>
            <person name="Wang W."/>
            <person name="Zhu M."/>
            <person name="He S."/>
            <person name="Zhang G."/>
        </authorList>
    </citation>
    <scope>NUCLEOTIDE SEQUENCE [LARGE SCALE GENOMIC DNA]</scope>
    <source>
        <strain evidence="8">Bchr_013</strain>
    </source>
</reference>
<keyword evidence="1 5" id="KW-0547">Nucleotide-binding</keyword>
<feature type="region of interest" description="Disordered" evidence="6">
    <location>
        <begin position="856"/>
        <end position="882"/>
    </location>
</feature>
<keyword evidence="4 5" id="KW-0505">Motor protein</keyword>
<feature type="non-terminal residue" evidence="8">
    <location>
        <position position="970"/>
    </location>
</feature>
<dbReference type="Pfam" id="PF00225">
    <property type="entry name" value="Kinesin"/>
    <property type="match status" value="1"/>
</dbReference>
<dbReference type="InterPro" id="IPR036961">
    <property type="entry name" value="Kinesin_motor_dom_sf"/>
</dbReference>
<feature type="non-terminal residue" evidence="8">
    <location>
        <position position="1"/>
    </location>
</feature>
<dbReference type="PRINTS" id="PR00380">
    <property type="entry name" value="KINESINHEAVY"/>
</dbReference>
<dbReference type="GO" id="GO:0005524">
    <property type="term" value="F:ATP binding"/>
    <property type="evidence" value="ECO:0007669"/>
    <property type="project" value="UniProtKB-UniRule"/>
</dbReference>
<evidence type="ECO:0000313" key="8">
    <source>
        <dbReference type="EMBL" id="KAG2468490.1"/>
    </source>
</evidence>
<dbReference type="GO" id="GO:0008017">
    <property type="term" value="F:microtubule binding"/>
    <property type="evidence" value="ECO:0007669"/>
    <property type="project" value="InterPro"/>
</dbReference>
<dbReference type="InterPro" id="IPR027417">
    <property type="entry name" value="P-loop_NTPase"/>
</dbReference>
<evidence type="ECO:0000313" key="9">
    <source>
        <dbReference type="Proteomes" id="UP000886611"/>
    </source>
</evidence>
<accession>A0A8X7XJQ3</accession>
<dbReference type="SUPFAM" id="SSF49562">
    <property type="entry name" value="C2 domain (Calcium/lipid-binding domain, CaLB)"/>
    <property type="match status" value="1"/>
</dbReference>
<evidence type="ECO:0000259" key="7">
    <source>
        <dbReference type="PROSITE" id="PS50067"/>
    </source>
</evidence>
<proteinExistence type="inferred from homology"/>
<evidence type="ECO:0000256" key="6">
    <source>
        <dbReference type="SAM" id="MobiDB-lite"/>
    </source>
</evidence>
<dbReference type="SUPFAM" id="SSF52540">
    <property type="entry name" value="P-loop containing nucleoside triphosphate hydrolases"/>
    <property type="match status" value="1"/>
</dbReference>
<dbReference type="AlphaFoldDB" id="A0A8X7XJQ3"/>
<dbReference type="InterPro" id="IPR035892">
    <property type="entry name" value="C2_domain_sf"/>
</dbReference>
<dbReference type="SMART" id="SM00129">
    <property type="entry name" value="KISc"/>
    <property type="match status" value="1"/>
</dbReference>
<dbReference type="Proteomes" id="UP000886611">
    <property type="component" value="Unassembled WGS sequence"/>
</dbReference>
<comment type="caution">
    <text evidence="8">The sequence shown here is derived from an EMBL/GenBank/DDBJ whole genome shotgun (WGS) entry which is preliminary data.</text>
</comment>
<protein>
    <submittedName>
        <fullName evidence="8">KIF28 protein</fullName>
    </submittedName>
</protein>
<organism evidence="8 9">
    <name type="scientific">Polypterus senegalus</name>
    <name type="common">Senegal bichir</name>
    <dbReference type="NCBI Taxonomy" id="55291"/>
    <lineage>
        <taxon>Eukaryota</taxon>
        <taxon>Metazoa</taxon>
        <taxon>Chordata</taxon>
        <taxon>Craniata</taxon>
        <taxon>Vertebrata</taxon>
        <taxon>Euteleostomi</taxon>
        <taxon>Actinopterygii</taxon>
        <taxon>Polypteriformes</taxon>
        <taxon>Polypteridae</taxon>
        <taxon>Polypterus</taxon>
    </lineage>
</organism>
<dbReference type="InterPro" id="IPR001752">
    <property type="entry name" value="Kinesin_motor_dom"/>
</dbReference>
<dbReference type="GO" id="GO:0003777">
    <property type="term" value="F:microtubule motor activity"/>
    <property type="evidence" value="ECO:0007669"/>
    <property type="project" value="InterPro"/>
</dbReference>
<dbReference type="PANTHER" id="PTHR47117">
    <property type="entry name" value="STAR-RELATED LIPID TRANSFER PROTEIN 9"/>
    <property type="match status" value="1"/>
</dbReference>
<keyword evidence="9" id="KW-1185">Reference proteome</keyword>
<evidence type="ECO:0000256" key="3">
    <source>
        <dbReference type="ARBA" id="ARBA00023054"/>
    </source>
</evidence>
<feature type="binding site" evidence="5">
    <location>
        <begin position="130"/>
        <end position="137"/>
    </location>
    <ligand>
        <name>ATP</name>
        <dbReference type="ChEBI" id="CHEBI:30616"/>
    </ligand>
</feature>
<dbReference type="Gene3D" id="2.60.200.20">
    <property type="match status" value="1"/>
</dbReference>
<dbReference type="EMBL" id="JAATIS010000485">
    <property type="protein sequence ID" value="KAG2468490.1"/>
    <property type="molecule type" value="Genomic_DNA"/>
</dbReference>
<feature type="compositionally biased region" description="Polar residues" evidence="6">
    <location>
        <begin position="856"/>
        <end position="873"/>
    </location>
</feature>
<evidence type="ECO:0000256" key="4">
    <source>
        <dbReference type="ARBA" id="ARBA00023175"/>
    </source>
</evidence>
<comment type="similarity">
    <text evidence="5">Belongs to the TRAFAC class myosin-kinesin ATPase superfamily. Kinesin family.</text>
</comment>
<name>A0A8X7XJQ3_POLSE</name>
<evidence type="ECO:0000256" key="1">
    <source>
        <dbReference type="ARBA" id="ARBA00022741"/>
    </source>
</evidence>
<dbReference type="Gene3D" id="3.40.850.10">
    <property type="entry name" value="Kinesin motor domain"/>
    <property type="match status" value="2"/>
</dbReference>
<evidence type="ECO:0000256" key="2">
    <source>
        <dbReference type="ARBA" id="ARBA00022840"/>
    </source>
</evidence>